<name>A0ABT1UNQ3_9ACTN</name>
<organism evidence="1 2">
    <name type="scientific">Streptomyces rugosispiralis</name>
    <dbReference type="NCBI Taxonomy" id="2967341"/>
    <lineage>
        <taxon>Bacteria</taxon>
        <taxon>Bacillati</taxon>
        <taxon>Actinomycetota</taxon>
        <taxon>Actinomycetes</taxon>
        <taxon>Kitasatosporales</taxon>
        <taxon>Streptomycetaceae</taxon>
        <taxon>Streptomyces</taxon>
    </lineage>
</organism>
<sequence length="95" mass="10626">MPHERGYLTRYLDVATQPVDTTLVRAAELVVVLGGPVGANDADRYPFLADELAALRARPPTGRRRWEAASARSCRPSHWAHRSLPARHERSAMPR</sequence>
<gene>
    <name evidence="1" type="ORF">NP777_00575</name>
</gene>
<keyword evidence="2" id="KW-1185">Reference proteome</keyword>
<evidence type="ECO:0000313" key="1">
    <source>
        <dbReference type="EMBL" id="MCQ8186769.1"/>
    </source>
</evidence>
<protein>
    <submittedName>
        <fullName evidence="1">Uncharacterized protein</fullName>
    </submittedName>
</protein>
<dbReference type="RefSeq" id="WP_256647972.1">
    <property type="nucleotide sequence ID" value="NZ_JANIAA010000001.1"/>
</dbReference>
<evidence type="ECO:0000313" key="2">
    <source>
        <dbReference type="Proteomes" id="UP001204746"/>
    </source>
</evidence>
<proteinExistence type="predicted"/>
<reference evidence="1 2" key="1">
    <citation type="submission" date="2022-07" db="EMBL/GenBank/DDBJ databases">
        <authorList>
            <person name="Phongsopitanun W."/>
            <person name="Tanasupawat S."/>
        </authorList>
    </citation>
    <scope>NUCLEOTIDE SEQUENCE [LARGE SCALE GENOMIC DNA]</scope>
    <source>
        <strain evidence="1 2">RCU-064</strain>
    </source>
</reference>
<dbReference type="EMBL" id="JANIAA010000001">
    <property type="protein sequence ID" value="MCQ8186769.1"/>
    <property type="molecule type" value="Genomic_DNA"/>
</dbReference>
<dbReference type="Proteomes" id="UP001204746">
    <property type="component" value="Unassembled WGS sequence"/>
</dbReference>
<accession>A0ABT1UNQ3</accession>
<comment type="caution">
    <text evidence="1">The sequence shown here is derived from an EMBL/GenBank/DDBJ whole genome shotgun (WGS) entry which is preliminary data.</text>
</comment>